<feature type="compositionally biased region" description="Basic and acidic residues" evidence="5">
    <location>
        <begin position="115"/>
        <end position="124"/>
    </location>
</feature>
<dbReference type="EMBL" id="WUTW01000012">
    <property type="protein sequence ID" value="MXQ68315.1"/>
    <property type="molecule type" value="Genomic_DNA"/>
</dbReference>
<evidence type="ECO:0000313" key="8">
    <source>
        <dbReference type="Proteomes" id="UP000431901"/>
    </source>
</evidence>
<dbReference type="InterPro" id="IPR005801">
    <property type="entry name" value="ADC_synthase"/>
</dbReference>
<dbReference type="PANTHER" id="PTHR11236:SF48">
    <property type="entry name" value="ISOCHORISMATE SYNTHASE MENF"/>
    <property type="match status" value="1"/>
</dbReference>
<evidence type="ECO:0000256" key="5">
    <source>
        <dbReference type="SAM" id="MobiDB-lite"/>
    </source>
</evidence>
<proteinExistence type="predicted"/>
<dbReference type="InterPro" id="IPR019996">
    <property type="entry name" value="Salicylate_synthase"/>
</dbReference>
<dbReference type="SUPFAM" id="SSF56322">
    <property type="entry name" value="ADC synthase"/>
    <property type="match status" value="1"/>
</dbReference>
<dbReference type="GO" id="GO:0046872">
    <property type="term" value="F:metal ion binding"/>
    <property type="evidence" value="ECO:0007669"/>
    <property type="project" value="UniProtKB-KW"/>
</dbReference>
<reference evidence="7 8" key="1">
    <citation type="submission" date="2019-12" db="EMBL/GenBank/DDBJ databases">
        <title>Nocardia macrotermitis sp. nov. and Nocardia aurantia sp. nov., isolated from the gut of the fungus growing-termite Macrotermes natalensis.</title>
        <authorList>
            <person name="Christine B."/>
            <person name="Rene B."/>
        </authorList>
    </citation>
    <scope>NUCLEOTIDE SEQUENCE [LARGE SCALE GENOMIC DNA]</scope>
    <source>
        <strain evidence="7 8">DSM 102126</strain>
    </source>
</reference>
<comment type="caution">
    <text evidence="7">The sequence shown here is derived from an EMBL/GenBank/DDBJ whole genome shotgun (WGS) entry which is preliminary data.</text>
</comment>
<feature type="domain" description="Chorismate-utilising enzyme C-terminal" evidence="6">
    <location>
        <begin position="146"/>
        <end position="397"/>
    </location>
</feature>
<name>A0A6I4WIY6_9ACTN</name>
<keyword evidence="4" id="KW-0456">Lyase</keyword>
<sequence length="411" mass="45102">MAALARSDLFDEYVVYEKPGLWTFAGGALGEVILEADTVRTTWPDTPPDVRPWSGRPVDALRTAFEECPLPAWNAYGWIAFEFAVRHPTGRLAHLLVPRVEVRVHDGTAHITGRDHDEVERATEALRTSTPEPPAPTRVPIRTDGDHYRERVAEAVADIHAGRYQKVILSRTVDVPFPVDVVATYVRGRRANTPARSFLSVLDDHETLGFSPEVLASVTAGGRVRTDPLAGTRALTKSNEDQNLRNELLSDPKEIFEHAISVYAAQKELQRICAPGTVRIGDFMTVKQRGSVQHLGSTVTGALARDRTQWDALATLFPGVTASGVPKKEAIEAITRLDEPRGLYAGAALTVTHEGALDCALVLRALYRRNDRTWLRAGAGIVGASTPDREFEETCEKLTSIAPHVVAKTTR</sequence>
<organism evidence="7 8">
    <name type="scientific">Actinomadura rayongensis</name>
    <dbReference type="NCBI Taxonomy" id="1429076"/>
    <lineage>
        <taxon>Bacteria</taxon>
        <taxon>Bacillati</taxon>
        <taxon>Actinomycetota</taxon>
        <taxon>Actinomycetes</taxon>
        <taxon>Streptosporangiales</taxon>
        <taxon>Thermomonosporaceae</taxon>
        <taxon>Actinomadura</taxon>
    </lineage>
</organism>
<feature type="region of interest" description="Disordered" evidence="5">
    <location>
        <begin position="115"/>
        <end position="142"/>
    </location>
</feature>
<dbReference type="Gene3D" id="3.60.120.10">
    <property type="entry name" value="Anthranilate synthase"/>
    <property type="match status" value="1"/>
</dbReference>
<dbReference type="OrthoDB" id="3518032at2"/>
<evidence type="ECO:0000313" key="7">
    <source>
        <dbReference type="EMBL" id="MXQ68315.1"/>
    </source>
</evidence>
<dbReference type="GO" id="GO:0016833">
    <property type="term" value="F:oxo-acid-lyase activity"/>
    <property type="evidence" value="ECO:0007669"/>
    <property type="project" value="InterPro"/>
</dbReference>
<dbReference type="Pfam" id="PF00425">
    <property type="entry name" value="Chorismate_bind"/>
    <property type="match status" value="1"/>
</dbReference>
<dbReference type="AlphaFoldDB" id="A0A6I4WIY6"/>
<dbReference type="Proteomes" id="UP000431901">
    <property type="component" value="Unassembled WGS sequence"/>
</dbReference>
<evidence type="ECO:0000259" key="6">
    <source>
        <dbReference type="Pfam" id="PF00425"/>
    </source>
</evidence>
<evidence type="ECO:0000256" key="3">
    <source>
        <dbReference type="ARBA" id="ARBA00022842"/>
    </source>
</evidence>
<dbReference type="NCBIfam" id="TIGR03494">
    <property type="entry name" value="salicyl_syn"/>
    <property type="match status" value="1"/>
</dbReference>
<accession>A0A6I4WIY6</accession>
<keyword evidence="3" id="KW-0460">Magnesium</keyword>
<gene>
    <name evidence="7" type="ORF">GQ466_30290</name>
</gene>
<keyword evidence="2" id="KW-0479">Metal-binding</keyword>
<protein>
    <submittedName>
        <fullName evidence="7">Salicylate synthase</fullName>
    </submittedName>
</protein>
<evidence type="ECO:0000256" key="4">
    <source>
        <dbReference type="ARBA" id="ARBA00023239"/>
    </source>
</evidence>
<comment type="cofactor">
    <cofactor evidence="1">
        <name>Mg(2+)</name>
        <dbReference type="ChEBI" id="CHEBI:18420"/>
    </cofactor>
</comment>
<keyword evidence="8" id="KW-1185">Reference proteome</keyword>
<dbReference type="GO" id="GO:0008909">
    <property type="term" value="F:isochorismate synthase activity"/>
    <property type="evidence" value="ECO:0007669"/>
    <property type="project" value="InterPro"/>
</dbReference>
<dbReference type="InterPro" id="IPR015890">
    <property type="entry name" value="Chorismate_C"/>
</dbReference>
<dbReference type="GO" id="GO:0000162">
    <property type="term" value="P:L-tryptophan biosynthetic process"/>
    <property type="evidence" value="ECO:0007669"/>
    <property type="project" value="TreeGrafter"/>
</dbReference>
<dbReference type="PANTHER" id="PTHR11236">
    <property type="entry name" value="AMINOBENZOATE/ANTHRANILATE SYNTHASE"/>
    <property type="match status" value="1"/>
</dbReference>
<dbReference type="PRINTS" id="PR00095">
    <property type="entry name" value="ANTSNTHASEI"/>
</dbReference>
<evidence type="ECO:0000256" key="2">
    <source>
        <dbReference type="ARBA" id="ARBA00022723"/>
    </source>
</evidence>
<dbReference type="InterPro" id="IPR019999">
    <property type="entry name" value="Anth_synth_I-like"/>
</dbReference>
<evidence type="ECO:0000256" key="1">
    <source>
        <dbReference type="ARBA" id="ARBA00001946"/>
    </source>
</evidence>